<organism evidence="3 4">
    <name type="scientific">Meganyctiphanes norvegica</name>
    <name type="common">Northern krill</name>
    <name type="synonym">Thysanopoda norvegica</name>
    <dbReference type="NCBI Taxonomy" id="48144"/>
    <lineage>
        <taxon>Eukaryota</taxon>
        <taxon>Metazoa</taxon>
        <taxon>Ecdysozoa</taxon>
        <taxon>Arthropoda</taxon>
        <taxon>Crustacea</taxon>
        <taxon>Multicrustacea</taxon>
        <taxon>Malacostraca</taxon>
        <taxon>Eumalacostraca</taxon>
        <taxon>Eucarida</taxon>
        <taxon>Euphausiacea</taxon>
        <taxon>Euphausiidae</taxon>
        <taxon>Meganyctiphanes</taxon>
    </lineage>
</organism>
<dbReference type="GO" id="GO:0032502">
    <property type="term" value="P:developmental process"/>
    <property type="evidence" value="ECO:0007669"/>
    <property type="project" value="TreeGrafter"/>
</dbReference>
<evidence type="ECO:0000313" key="3">
    <source>
        <dbReference type="EMBL" id="CAL4160068.1"/>
    </source>
</evidence>
<comment type="caution">
    <text evidence="3">The sequence shown here is derived from an EMBL/GenBank/DDBJ whole genome shotgun (WGS) entry which is preliminary data.</text>
</comment>
<dbReference type="Gene3D" id="4.10.280.10">
    <property type="entry name" value="Helix-loop-helix DNA-binding domain"/>
    <property type="match status" value="1"/>
</dbReference>
<dbReference type="Pfam" id="PF00010">
    <property type="entry name" value="HLH"/>
    <property type="match status" value="1"/>
</dbReference>
<proteinExistence type="predicted"/>
<protein>
    <recommendedName>
        <fullName evidence="2">BHLH domain-containing protein</fullName>
    </recommendedName>
</protein>
<dbReference type="SUPFAM" id="SSF47459">
    <property type="entry name" value="HLH, helix-loop-helix DNA-binding domain"/>
    <property type="match status" value="1"/>
</dbReference>
<keyword evidence="4" id="KW-1185">Reference proteome</keyword>
<feature type="region of interest" description="Disordered" evidence="1">
    <location>
        <begin position="1"/>
        <end position="31"/>
    </location>
</feature>
<sequence length="267" mass="29986">MVTDGDMKMKLRVSRTAGPRGTSKNAMRERSRVESLRRAYLELQAAIPSVPPNTKLSKLDVLVLATTYISHLSGILQDDEKNHDNNNNAKSGRPLTRDTNTRLQQKGLIQPAKKWPMRTRLYTGVGGTAEPATYQEQNVRPNIETKKIDTFLKSGTKMVGKVPENILNFEYEDSPEKCLNAFLIADTDSSVNCNSVNRFSSNYSRSFSAHGSVPYSDLTSLLQAQNVMNSNIQDIEHDEILRCNFPNSDNPSINNYIGTWTTWNDPQ</sequence>
<accession>A0AAV2S2L1</accession>
<feature type="region of interest" description="Disordered" evidence="1">
    <location>
        <begin position="78"/>
        <end position="100"/>
    </location>
</feature>
<dbReference type="GO" id="GO:0046983">
    <property type="term" value="F:protein dimerization activity"/>
    <property type="evidence" value="ECO:0007669"/>
    <property type="project" value="InterPro"/>
</dbReference>
<dbReference type="PANTHER" id="PTHR23349:SF111">
    <property type="entry name" value="BHLH DOMAIN-CONTAINING PROTEIN"/>
    <property type="match status" value="1"/>
</dbReference>
<feature type="domain" description="BHLH" evidence="2">
    <location>
        <begin position="20"/>
        <end position="72"/>
    </location>
</feature>
<gene>
    <name evidence="3" type="ORF">MNOR_LOCUS32379</name>
</gene>
<name>A0AAV2S2L1_MEGNR</name>
<dbReference type="SMART" id="SM00353">
    <property type="entry name" value="HLH"/>
    <property type="match status" value="1"/>
</dbReference>
<dbReference type="PANTHER" id="PTHR23349">
    <property type="entry name" value="BASIC HELIX-LOOP-HELIX TRANSCRIPTION FACTOR, TWIST"/>
    <property type="match status" value="1"/>
</dbReference>
<dbReference type="InterPro" id="IPR036638">
    <property type="entry name" value="HLH_DNA-bd_sf"/>
</dbReference>
<dbReference type="AlphaFoldDB" id="A0AAV2S2L1"/>
<dbReference type="InterPro" id="IPR050283">
    <property type="entry name" value="E-box_TF_Regulators"/>
</dbReference>
<dbReference type="GO" id="GO:0000981">
    <property type="term" value="F:DNA-binding transcription factor activity, RNA polymerase II-specific"/>
    <property type="evidence" value="ECO:0007669"/>
    <property type="project" value="TreeGrafter"/>
</dbReference>
<evidence type="ECO:0000256" key="1">
    <source>
        <dbReference type="SAM" id="MobiDB-lite"/>
    </source>
</evidence>
<dbReference type="InterPro" id="IPR011598">
    <property type="entry name" value="bHLH_dom"/>
</dbReference>
<dbReference type="PROSITE" id="PS50888">
    <property type="entry name" value="BHLH"/>
    <property type="match status" value="1"/>
</dbReference>
<dbReference type="EMBL" id="CAXKWB010043896">
    <property type="protein sequence ID" value="CAL4160068.1"/>
    <property type="molecule type" value="Genomic_DNA"/>
</dbReference>
<dbReference type="Proteomes" id="UP001497623">
    <property type="component" value="Unassembled WGS sequence"/>
</dbReference>
<evidence type="ECO:0000313" key="4">
    <source>
        <dbReference type="Proteomes" id="UP001497623"/>
    </source>
</evidence>
<dbReference type="GO" id="GO:0000977">
    <property type="term" value="F:RNA polymerase II transcription regulatory region sequence-specific DNA binding"/>
    <property type="evidence" value="ECO:0007669"/>
    <property type="project" value="TreeGrafter"/>
</dbReference>
<reference evidence="3 4" key="1">
    <citation type="submission" date="2024-05" db="EMBL/GenBank/DDBJ databases">
        <authorList>
            <person name="Wallberg A."/>
        </authorList>
    </citation>
    <scope>NUCLEOTIDE SEQUENCE [LARGE SCALE GENOMIC DNA]</scope>
</reference>
<feature type="non-terminal residue" evidence="3">
    <location>
        <position position="267"/>
    </location>
</feature>
<evidence type="ECO:0000259" key="2">
    <source>
        <dbReference type="PROSITE" id="PS50888"/>
    </source>
</evidence>